<dbReference type="OrthoDB" id="1915375at2759"/>
<keyword evidence="12" id="KW-1185">Reference proteome</keyword>
<organism evidence="11 12">
    <name type="scientific">Daphnia magna</name>
    <dbReference type="NCBI Taxonomy" id="35525"/>
    <lineage>
        <taxon>Eukaryota</taxon>
        <taxon>Metazoa</taxon>
        <taxon>Ecdysozoa</taxon>
        <taxon>Arthropoda</taxon>
        <taxon>Crustacea</taxon>
        <taxon>Branchiopoda</taxon>
        <taxon>Diplostraca</taxon>
        <taxon>Cladocera</taxon>
        <taxon>Anomopoda</taxon>
        <taxon>Daphniidae</taxon>
        <taxon>Daphnia</taxon>
    </lineage>
</organism>
<sequence length="147" mass="16940">MSVVQQSLKCVFCQICQGLAPASIVHQDLKYLAFRDIKPASKNHLLIIPREHITDVKSLTVETVKIVEEMVEIGQQLVKEHLGTLVDYRMGFHWPPFNSVKHLHLHVIFPEQSMSFIGRQVFRPGTFYFATPETTIDWIKKHRSSSL</sequence>
<evidence type="ECO:0000256" key="7">
    <source>
        <dbReference type="PIRSR" id="PIRSR601310-1"/>
    </source>
</evidence>
<dbReference type="EMBL" id="LRGB01000024">
    <property type="protein sequence ID" value="KZS21601.1"/>
    <property type="molecule type" value="Genomic_DNA"/>
</dbReference>
<accession>A0A162SSY8</accession>
<proteinExistence type="inferred from homology"/>
<dbReference type="AlphaFoldDB" id="A0A162SSY8"/>
<dbReference type="Proteomes" id="UP000076858">
    <property type="component" value="Unassembled WGS sequence"/>
</dbReference>
<dbReference type="PRINTS" id="PR00332">
    <property type="entry name" value="HISTRIAD"/>
</dbReference>
<dbReference type="InterPro" id="IPR001310">
    <property type="entry name" value="Histidine_triad_HIT"/>
</dbReference>
<feature type="domain" description="HIT" evidence="10">
    <location>
        <begin position="11"/>
        <end position="122"/>
    </location>
</feature>
<gene>
    <name evidence="11" type="ORF">APZ42_011556</name>
</gene>
<comment type="catalytic activity">
    <reaction evidence="3">
        <text>adenosine 5'-phosphoramidate + H2O = NH4(+) + AMP</text>
        <dbReference type="Rhea" id="RHEA:67916"/>
        <dbReference type="ChEBI" id="CHEBI:15377"/>
        <dbReference type="ChEBI" id="CHEBI:28938"/>
        <dbReference type="ChEBI" id="CHEBI:57890"/>
        <dbReference type="ChEBI" id="CHEBI:456215"/>
    </reaction>
</comment>
<feature type="short sequence motif" description="Histidine triad motif" evidence="8 9">
    <location>
        <begin position="102"/>
        <end position="106"/>
    </location>
</feature>
<dbReference type="PANTHER" id="PTHR12486:SF5">
    <property type="entry name" value="ADENOSINE 5'-MONOPHOSPHORAMIDASE HINT3"/>
    <property type="match status" value="1"/>
</dbReference>
<dbReference type="PANTHER" id="PTHR12486">
    <property type="entry name" value="APRATAXIN-RELATED"/>
    <property type="match status" value="1"/>
</dbReference>
<dbReference type="STRING" id="35525.A0A162SSY8"/>
<name>A0A162SSY8_9CRUS</name>
<evidence type="ECO:0000256" key="1">
    <source>
        <dbReference type="ARBA" id="ARBA00022741"/>
    </source>
</evidence>
<comment type="caution">
    <text evidence="11">The sequence shown here is derived from an EMBL/GenBank/DDBJ whole genome shotgun (WGS) entry which is preliminary data.</text>
</comment>
<keyword evidence="1" id="KW-0547">Nucleotide-binding</keyword>
<evidence type="ECO:0000256" key="5">
    <source>
        <dbReference type="ARBA" id="ARBA00039802"/>
    </source>
</evidence>
<reference evidence="11 12" key="1">
    <citation type="submission" date="2016-03" db="EMBL/GenBank/DDBJ databases">
        <title>EvidentialGene: Evidence-directed Construction of Genes on Genomes.</title>
        <authorList>
            <person name="Gilbert D.G."/>
            <person name="Choi J.-H."/>
            <person name="Mockaitis K."/>
            <person name="Colbourne J."/>
            <person name="Pfrender M."/>
        </authorList>
    </citation>
    <scope>NUCLEOTIDE SEQUENCE [LARGE SCALE GENOMIC DNA]</scope>
    <source>
        <strain evidence="11 12">Xinb3</strain>
        <tissue evidence="11">Complete organism</tissue>
    </source>
</reference>
<evidence type="ECO:0000256" key="6">
    <source>
        <dbReference type="ARBA" id="ARBA00042361"/>
    </source>
</evidence>
<evidence type="ECO:0000256" key="8">
    <source>
        <dbReference type="PIRSR" id="PIRSR601310-3"/>
    </source>
</evidence>
<evidence type="ECO:0000256" key="4">
    <source>
        <dbReference type="ARBA" id="ARBA00025764"/>
    </source>
</evidence>
<dbReference type="PROSITE" id="PS51084">
    <property type="entry name" value="HIT_2"/>
    <property type="match status" value="1"/>
</dbReference>
<evidence type="ECO:0000313" key="11">
    <source>
        <dbReference type="EMBL" id="KZS21601.1"/>
    </source>
</evidence>
<feature type="active site" description="Tele-AMP-histidine intermediate" evidence="7">
    <location>
        <position position="104"/>
    </location>
</feature>
<evidence type="ECO:0000313" key="12">
    <source>
        <dbReference type="Proteomes" id="UP000076858"/>
    </source>
</evidence>
<evidence type="ECO:0000256" key="9">
    <source>
        <dbReference type="PROSITE-ProRule" id="PRU00464"/>
    </source>
</evidence>
<dbReference type="InterPro" id="IPR011146">
    <property type="entry name" value="HIT-like"/>
</dbReference>
<evidence type="ECO:0000259" key="10">
    <source>
        <dbReference type="PROSITE" id="PS51084"/>
    </source>
</evidence>
<dbReference type="GO" id="GO:0016787">
    <property type="term" value="F:hydrolase activity"/>
    <property type="evidence" value="ECO:0007669"/>
    <property type="project" value="UniProtKB-KW"/>
</dbReference>
<keyword evidence="2" id="KW-0378">Hydrolase</keyword>
<dbReference type="GO" id="GO:0000166">
    <property type="term" value="F:nucleotide binding"/>
    <property type="evidence" value="ECO:0007669"/>
    <property type="project" value="UniProtKB-KW"/>
</dbReference>
<dbReference type="SUPFAM" id="SSF54197">
    <property type="entry name" value="HIT-like"/>
    <property type="match status" value="1"/>
</dbReference>
<evidence type="ECO:0000256" key="2">
    <source>
        <dbReference type="ARBA" id="ARBA00022801"/>
    </source>
</evidence>
<protein>
    <recommendedName>
        <fullName evidence="5">Adenosine 5'-monophosphoramidase HINT3</fullName>
    </recommendedName>
    <alternativeName>
        <fullName evidence="6">Histidine triad nucleotide-binding protein 3</fullName>
    </alternativeName>
</protein>
<evidence type="ECO:0000256" key="3">
    <source>
        <dbReference type="ARBA" id="ARBA00024472"/>
    </source>
</evidence>
<dbReference type="Pfam" id="PF11969">
    <property type="entry name" value="DcpS_C"/>
    <property type="match status" value="1"/>
</dbReference>
<dbReference type="InterPro" id="IPR036265">
    <property type="entry name" value="HIT-like_sf"/>
</dbReference>
<comment type="similarity">
    <text evidence="4">Belongs to the HINT family.</text>
</comment>
<dbReference type="Gene3D" id="3.30.428.10">
    <property type="entry name" value="HIT-like"/>
    <property type="match status" value="1"/>
</dbReference>